<organism evidence="7 8">
    <name type="scientific">Limimaricola hongkongensis DSM 17492</name>
    <dbReference type="NCBI Taxonomy" id="1122180"/>
    <lineage>
        <taxon>Bacteria</taxon>
        <taxon>Pseudomonadati</taxon>
        <taxon>Pseudomonadota</taxon>
        <taxon>Alphaproteobacteria</taxon>
        <taxon>Rhodobacterales</taxon>
        <taxon>Paracoccaceae</taxon>
        <taxon>Limimaricola</taxon>
    </lineage>
</organism>
<keyword evidence="3" id="KW-0998">Cell outer membrane</keyword>
<protein>
    <submittedName>
        <fullName evidence="7">Putative outer membrane lipoprotein</fullName>
    </submittedName>
</protein>
<dbReference type="STRING" id="1122180.Lokhon_00871"/>
<dbReference type="InterPro" id="IPR006664">
    <property type="entry name" value="OMP_bac"/>
</dbReference>
<dbReference type="InterPro" id="IPR036737">
    <property type="entry name" value="OmpA-like_sf"/>
</dbReference>
<evidence type="ECO:0000256" key="3">
    <source>
        <dbReference type="ARBA" id="ARBA00023237"/>
    </source>
</evidence>
<keyword evidence="2 4" id="KW-0472">Membrane</keyword>
<dbReference type="Gene3D" id="3.30.1330.60">
    <property type="entry name" value="OmpA-like domain"/>
    <property type="match status" value="1"/>
</dbReference>
<dbReference type="SUPFAM" id="SSF103088">
    <property type="entry name" value="OmpA-like"/>
    <property type="match status" value="1"/>
</dbReference>
<dbReference type="EMBL" id="APGJ01000003">
    <property type="protein sequence ID" value="EYD73341.1"/>
    <property type="molecule type" value="Genomic_DNA"/>
</dbReference>
<feature type="chain" id="PRO_5001492590" evidence="5">
    <location>
        <begin position="22"/>
        <end position="307"/>
    </location>
</feature>
<dbReference type="OrthoDB" id="9792021at2"/>
<dbReference type="Proteomes" id="UP000025047">
    <property type="component" value="Unassembled WGS sequence"/>
</dbReference>
<reference evidence="7 8" key="1">
    <citation type="submission" date="2013-03" db="EMBL/GenBank/DDBJ databases">
        <authorList>
            <person name="Fiebig A."/>
            <person name="Goeker M."/>
            <person name="Klenk H.-P.P."/>
        </authorList>
    </citation>
    <scope>NUCLEOTIDE SEQUENCE [LARGE SCALE GENOMIC DNA]</scope>
    <source>
        <strain evidence="7 8">DSM 17492</strain>
    </source>
</reference>
<evidence type="ECO:0000313" key="7">
    <source>
        <dbReference type="EMBL" id="EYD73341.1"/>
    </source>
</evidence>
<dbReference type="PANTHER" id="PTHR30329">
    <property type="entry name" value="STATOR ELEMENT OF FLAGELLAR MOTOR COMPLEX"/>
    <property type="match status" value="1"/>
</dbReference>
<evidence type="ECO:0000256" key="4">
    <source>
        <dbReference type="PROSITE-ProRule" id="PRU00473"/>
    </source>
</evidence>
<proteinExistence type="predicted"/>
<keyword evidence="5" id="KW-0732">Signal</keyword>
<gene>
    <name evidence="7" type="ORF">Lokhon_00871</name>
</gene>
<dbReference type="PROSITE" id="PS51123">
    <property type="entry name" value="OMPA_2"/>
    <property type="match status" value="1"/>
</dbReference>
<sequence length="307" mass="31863">MKGRLFLAALSAGLAPGPALPQELPVPAGAELVVETTRETGTYDLPTGPARNGPPPVIRQEGEVRLRGWRIESGTDPSRIVAPIRAALEQAGFGIVLDCTARACGGFDFRFGIEVLPPPEMHVDLGRFHALSARRSPGRDGPAAVGVLASRTGTTAHLQIVTVTPDGARAAPTIVPPPTVPAATGDIADLLERDGHAVLDGLDFAPGRAALGGRDIPALDALARWLDADPNRRLVLVGHTDMTGALDANIALSRRRAQAVRQRLLDTGIAPDRLGAEGAGWLAPRASNADAAGRAANRRVEAVVSGG</sequence>
<evidence type="ECO:0000313" key="8">
    <source>
        <dbReference type="Proteomes" id="UP000025047"/>
    </source>
</evidence>
<evidence type="ECO:0000259" key="6">
    <source>
        <dbReference type="PROSITE" id="PS51123"/>
    </source>
</evidence>
<dbReference type="PATRIC" id="fig|1122180.6.peg.865"/>
<comment type="subcellular location">
    <subcellularLocation>
        <location evidence="1">Cell outer membrane</location>
    </subcellularLocation>
</comment>
<evidence type="ECO:0000256" key="2">
    <source>
        <dbReference type="ARBA" id="ARBA00023136"/>
    </source>
</evidence>
<dbReference type="HOGENOM" id="CLU_055761_0_0_5"/>
<dbReference type="InterPro" id="IPR050330">
    <property type="entry name" value="Bact_OuterMem_StrucFunc"/>
</dbReference>
<dbReference type="PRINTS" id="PR01021">
    <property type="entry name" value="OMPADOMAIN"/>
</dbReference>
<keyword evidence="7" id="KW-0449">Lipoprotein</keyword>
<evidence type="ECO:0000256" key="1">
    <source>
        <dbReference type="ARBA" id="ARBA00004442"/>
    </source>
</evidence>
<feature type="domain" description="OmpA-like" evidence="6">
    <location>
        <begin position="193"/>
        <end position="307"/>
    </location>
</feature>
<comment type="caution">
    <text evidence="7">The sequence shown here is derived from an EMBL/GenBank/DDBJ whole genome shotgun (WGS) entry which is preliminary data.</text>
</comment>
<keyword evidence="8" id="KW-1185">Reference proteome</keyword>
<dbReference type="PANTHER" id="PTHR30329:SF21">
    <property type="entry name" value="LIPOPROTEIN YIAD-RELATED"/>
    <property type="match status" value="1"/>
</dbReference>
<dbReference type="GO" id="GO:0009279">
    <property type="term" value="C:cell outer membrane"/>
    <property type="evidence" value="ECO:0007669"/>
    <property type="project" value="UniProtKB-SubCell"/>
</dbReference>
<dbReference type="RefSeq" id="WP_017927634.1">
    <property type="nucleotide sequence ID" value="NZ_KB822996.1"/>
</dbReference>
<name>A0A017HG55_9RHOB</name>
<accession>A0A017HG55</accession>
<feature type="signal peptide" evidence="5">
    <location>
        <begin position="1"/>
        <end position="21"/>
    </location>
</feature>
<dbReference type="AlphaFoldDB" id="A0A017HG55"/>
<dbReference type="CDD" id="cd07185">
    <property type="entry name" value="OmpA_C-like"/>
    <property type="match status" value="1"/>
</dbReference>
<dbReference type="eggNOG" id="COG2885">
    <property type="taxonomic scope" value="Bacteria"/>
</dbReference>
<dbReference type="InterPro" id="IPR006665">
    <property type="entry name" value="OmpA-like"/>
</dbReference>
<dbReference type="Pfam" id="PF00691">
    <property type="entry name" value="OmpA"/>
    <property type="match status" value="1"/>
</dbReference>
<evidence type="ECO:0000256" key="5">
    <source>
        <dbReference type="SAM" id="SignalP"/>
    </source>
</evidence>